<proteinExistence type="predicted"/>
<dbReference type="InterPro" id="IPR036249">
    <property type="entry name" value="Thioredoxin-like_sf"/>
</dbReference>
<dbReference type="AlphaFoldDB" id="A0A9P8LMM8"/>
<sequence>MLILFSLTTDFSDQFDQYINLTHYTVVLYMEHDCSYCDNPGLIFRDVQLYFDKRDDILLGLASCSKNNNICISQNVNQIPQLIFYEDGFRKAIYLGPWNVQVLIEWVLLNTGELIIQKSDNKNISQQQ</sequence>
<dbReference type="Proteomes" id="UP000018208">
    <property type="component" value="Unassembled WGS sequence"/>
</dbReference>
<dbReference type="RefSeq" id="XP_067761460.1">
    <property type="nucleotide sequence ID" value="XM_067910773.1"/>
</dbReference>
<name>A0A9P8LMM8_9EUKA</name>
<evidence type="ECO:0008006" key="3">
    <source>
        <dbReference type="Google" id="ProtNLM"/>
    </source>
</evidence>
<dbReference type="SUPFAM" id="SSF52833">
    <property type="entry name" value="Thioredoxin-like"/>
    <property type="match status" value="1"/>
</dbReference>
<evidence type="ECO:0000313" key="2">
    <source>
        <dbReference type="Proteomes" id="UP000018208"/>
    </source>
</evidence>
<accession>A0A9P8LMM8</accession>
<protein>
    <recommendedName>
        <fullName evidence="3">Thioredoxin domain-containing protein</fullName>
    </recommendedName>
</protein>
<keyword evidence="2" id="KW-1185">Reference proteome</keyword>
<dbReference type="EMBL" id="AUWU02000007">
    <property type="protein sequence ID" value="KAH0570687.1"/>
    <property type="molecule type" value="Genomic_DNA"/>
</dbReference>
<dbReference type="Gene3D" id="3.40.30.10">
    <property type="entry name" value="Glutaredoxin"/>
    <property type="match status" value="1"/>
</dbReference>
<comment type="caution">
    <text evidence="1">The sequence shown here is derived from an EMBL/GenBank/DDBJ whole genome shotgun (WGS) entry which is preliminary data.</text>
</comment>
<reference evidence="1 2" key="1">
    <citation type="journal article" date="2014" name="PLoS Genet.">
        <title>The Genome of Spironucleus salmonicida Highlights a Fish Pathogen Adapted to Fluctuating Environments.</title>
        <authorList>
            <person name="Xu F."/>
            <person name="Jerlstrom-Hultqvist J."/>
            <person name="Einarsson E."/>
            <person name="Astvaldsson A."/>
            <person name="Svard S.G."/>
            <person name="Andersson J.O."/>
        </authorList>
    </citation>
    <scope>NUCLEOTIDE SEQUENCE [LARGE SCALE GENOMIC DNA]</scope>
    <source>
        <strain evidence="1 2">ATCC 50377</strain>
    </source>
</reference>
<organism evidence="1 2">
    <name type="scientific">Spironucleus salmonicida</name>
    <dbReference type="NCBI Taxonomy" id="348837"/>
    <lineage>
        <taxon>Eukaryota</taxon>
        <taxon>Metamonada</taxon>
        <taxon>Diplomonadida</taxon>
        <taxon>Hexamitidae</taxon>
        <taxon>Hexamitinae</taxon>
        <taxon>Spironucleus</taxon>
    </lineage>
</organism>
<evidence type="ECO:0000313" key="1">
    <source>
        <dbReference type="EMBL" id="KAH0570687.1"/>
    </source>
</evidence>
<dbReference type="KEGG" id="ssao:94300996"/>
<gene>
    <name evidence="1" type="ORF">SS50377_26973</name>
</gene>
<dbReference type="GeneID" id="94300996"/>